<evidence type="ECO:0000256" key="1">
    <source>
        <dbReference type="SAM" id="MobiDB-lite"/>
    </source>
</evidence>
<name>A0A9P0EGF5_9HYPO</name>
<protein>
    <recommendedName>
        <fullName evidence="4">Mating-type switching protein swi10</fullName>
    </recommendedName>
</protein>
<dbReference type="AlphaFoldDB" id="A0A9P0EGF5"/>
<feature type="region of interest" description="Disordered" evidence="1">
    <location>
        <begin position="211"/>
        <end position="267"/>
    </location>
</feature>
<keyword evidence="3" id="KW-1185">Reference proteome</keyword>
<evidence type="ECO:0000313" key="2">
    <source>
        <dbReference type="EMBL" id="CAH0048369.1"/>
    </source>
</evidence>
<feature type="compositionally biased region" description="Polar residues" evidence="1">
    <location>
        <begin position="135"/>
        <end position="146"/>
    </location>
</feature>
<dbReference type="OrthoDB" id="5232891at2759"/>
<dbReference type="Proteomes" id="UP000775872">
    <property type="component" value="Unassembled WGS sequence"/>
</dbReference>
<feature type="compositionally biased region" description="Basic and acidic residues" evidence="1">
    <location>
        <begin position="151"/>
        <end position="186"/>
    </location>
</feature>
<comment type="caution">
    <text evidence="2">The sequence shown here is derived from an EMBL/GenBank/DDBJ whole genome shotgun (WGS) entry which is preliminary data.</text>
</comment>
<accession>A0A9P0EGF5</accession>
<feature type="compositionally biased region" description="Polar residues" evidence="1">
    <location>
        <begin position="1"/>
        <end position="16"/>
    </location>
</feature>
<organism evidence="2 3">
    <name type="scientific">Clonostachys solani</name>
    <dbReference type="NCBI Taxonomy" id="160281"/>
    <lineage>
        <taxon>Eukaryota</taxon>
        <taxon>Fungi</taxon>
        <taxon>Dikarya</taxon>
        <taxon>Ascomycota</taxon>
        <taxon>Pezizomycotina</taxon>
        <taxon>Sordariomycetes</taxon>
        <taxon>Hypocreomycetidae</taxon>
        <taxon>Hypocreales</taxon>
        <taxon>Bionectriaceae</taxon>
        <taxon>Clonostachys</taxon>
    </lineage>
</organism>
<feature type="compositionally biased region" description="Polar residues" evidence="1">
    <location>
        <begin position="242"/>
        <end position="251"/>
    </location>
</feature>
<feature type="compositionally biased region" description="Polar residues" evidence="1">
    <location>
        <begin position="101"/>
        <end position="115"/>
    </location>
</feature>
<evidence type="ECO:0008006" key="4">
    <source>
        <dbReference type="Google" id="ProtNLM"/>
    </source>
</evidence>
<reference evidence="2" key="1">
    <citation type="submission" date="2021-10" db="EMBL/GenBank/DDBJ databases">
        <authorList>
            <person name="Piombo E."/>
        </authorList>
    </citation>
    <scope>NUCLEOTIDE SEQUENCE</scope>
</reference>
<feature type="region of interest" description="Disordered" evidence="1">
    <location>
        <begin position="1"/>
        <end position="193"/>
    </location>
</feature>
<feature type="region of interest" description="Disordered" evidence="1">
    <location>
        <begin position="306"/>
        <end position="330"/>
    </location>
</feature>
<dbReference type="EMBL" id="CABFOC020000035">
    <property type="protein sequence ID" value="CAH0048369.1"/>
    <property type="molecule type" value="Genomic_DNA"/>
</dbReference>
<sequence>MLRTSPRTNNKTSSPRSRAWWSKRPSEDKTATPEPSRATRSARPQRRNSFSPRYSPVNDPRVVSFLESNALVTGPDGVVVRPPRHGSRPLEIESRWKQVHSPPTQEVQGLGLTSESSKDSRPNLKKLQMLVKMPSFSSKNNASPKSPHQKSKSEDLRPTWETEDYRPRPYDLRPYDAIKPQSEEPKPLPLTRKMSNLDELAQRYQNMMEVRGESKALPSLPTPPRTPPTESEEPLLLLPQAYSGSPSTFSEPQYEPEPVLRKSRAQRFGTSLESKNLKHIDEQGIHPLQAHPWNYLYEDNHEPQAAEIRSDSGSSTASESSSPRTFSIGSLSPQSDVTLVAFPQEDNMPFKEDAIYFKPVSFGPTPPATPPQDYKPSGAFGSPAIGLGMLAQDMVCSLADASPRADNKFDKMQVTIMIETYERLRDNMATVGVSHEEMSNAKAVFDCWISALNSIRCAMGDDNNECAWI</sequence>
<gene>
    <name evidence="2" type="ORF">CSOL1703_00000314</name>
</gene>
<feature type="compositionally biased region" description="Low complexity" evidence="1">
    <location>
        <begin position="311"/>
        <end position="327"/>
    </location>
</feature>
<proteinExistence type="predicted"/>
<evidence type="ECO:0000313" key="3">
    <source>
        <dbReference type="Proteomes" id="UP000775872"/>
    </source>
</evidence>